<dbReference type="Pfam" id="PF02545">
    <property type="entry name" value="Maf"/>
    <property type="match status" value="1"/>
</dbReference>
<dbReference type="PANTHER" id="PTHR43213">
    <property type="entry name" value="BIFUNCTIONAL DTTP/UTP PYROPHOSPHATASE/METHYLTRANSFERASE PROTEIN-RELATED"/>
    <property type="match status" value="1"/>
</dbReference>
<dbReference type="CDD" id="cd00555">
    <property type="entry name" value="Maf"/>
    <property type="match status" value="1"/>
</dbReference>
<proteinExistence type="inferred from homology"/>
<comment type="cofactor">
    <cofactor evidence="1 3">
        <name>a divalent metal cation</name>
        <dbReference type="ChEBI" id="CHEBI:60240"/>
    </cofactor>
</comment>
<organism evidence="4 5">
    <name type="scientific">Mycolicibacterium setense</name>
    <dbReference type="NCBI Taxonomy" id="431269"/>
    <lineage>
        <taxon>Bacteria</taxon>
        <taxon>Bacillati</taxon>
        <taxon>Actinomycetota</taxon>
        <taxon>Actinomycetes</taxon>
        <taxon>Mycobacteriales</taxon>
        <taxon>Mycobacteriaceae</taxon>
        <taxon>Mycolicibacterium</taxon>
    </lineage>
</organism>
<evidence type="ECO:0000313" key="5">
    <source>
        <dbReference type="Proteomes" id="UP000031004"/>
    </source>
</evidence>
<comment type="catalytic activity">
    <reaction evidence="3">
        <text>a ribonucleoside 5'-triphosphate + H2O = a ribonucleoside 5'-phosphate + diphosphate + H(+)</text>
        <dbReference type="Rhea" id="RHEA:23996"/>
        <dbReference type="ChEBI" id="CHEBI:15377"/>
        <dbReference type="ChEBI" id="CHEBI:15378"/>
        <dbReference type="ChEBI" id="CHEBI:33019"/>
        <dbReference type="ChEBI" id="CHEBI:58043"/>
        <dbReference type="ChEBI" id="CHEBI:61557"/>
        <dbReference type="EC" id="3.6.1.9"/>
    </reaction>
</comment>
<dbReference type="RefSeq" id="WP_039317488.1">
    <property type="nucleotide sequence ID" value="NZ_JACKSA010000447.1"/>
</dbReference>
<keyword evidence="3" id="KW-0963">Cytoplasm</keyword>
<comment type="similarity">
    <text evidence="3">Belongs to the Maf family.</text>
</comment>
<comment type="caution">
    <text evidence="4">The sequence shown here is derived from an EMBL/GenBank/DDBJ whole genome shotgun (WGS) entry which is preliminary data.</text>
</comment>
<dbReference type="Gene3D" id="3.90.950.10">
    <property type="match status" value="1"/>
</dbReference>
<comment type="caution">
    <text evidence="3">Lacks conserved residue(s) required for the propagation of feature annotation.</text>
</comment>
<accession>A0ABR4YZ78</accession>
<dbReference type="PIRSF" id="PIRSF006305">
    <property type="entry name" value="Maf"/>
    <property type="match status" value="1"/>
</dbReference>
<dbReference type="InterPro" id="IPR029001">
    <property type="entry name" value="ITPase-like_fam"/>
</dbReference>
<dbReference type="SUPFAM" id="SSF52972">
    <property type="entry name" value="ITPase-like"/>
    <property type="match status" value="1"/>
</dbReference>
<dbReference type="EMBL" id="JTLZ01000004">
    <property type="protein sequence ID" value="KHO27220.1"/>
    <property type="molecule type" value="Genomic_DNA"/>
</dbReference>
<evidence type="ECO:0000256" key="3">
    <source>
        <dbReference type="HAMAP-Rule" id="MF_00528"/>
    </source>
</evidence>
<gene>
    <name evidence="4" type="ORF">QQ44_06885</name>
</gene>
<dbReference type="HAMAP" id="MF_00528">
    <property type="entry name" value="Maf"/>
    <property type="match status" value="1"/>
</dbReference>
<dbReference type="Proteomes" id="UP000031004">
    <property type="component" value="Unassembled WGS sequence"/>
</dbReference>
<feature type="active site" description="Proton acceptor" evidence="3">
    <location>
        <position position="78"/>
    </location>
</feature>
<evidence type="ECO:0000256" key="1">
    <source>
        <dbReference type="ARBA" id="ARBA00001968"/>
    </source>
</evidence>
<evidence type="ECO:0000313" key="4">
    <source>
        <dbReference type="EMBL" id="KHO27220.1"/>
    </source>
</evidence>
<comment type="catalytic activity">
    <reaction evidence="3">
        <text>a 2'-deoxyribonucleoside 5'-triphosphate + H2O = a 2'-deoxyribonucleoside 5'-phosphate + diphosphate + H(+)</text>
        <dbReference type="Rhea" id="RHEA:44644"/>
        <dbReference type="ChEBI" id="CHEBI:15377"/>
        <dbReference type="ChEBI" id="CHEBI:15378"/>
        <dbReference type="ChEBI" id="CHEBI:33019"/>
        <dbReference type="ChEBI" id="CHEBI:61560"/>
        <dbReference type="ChEBI" id="CHEBI:65317"/>
        <dbReference type="EC" id="3.6.1.9"/>
    </reaction>
</comment>
<keyword evidence="2 3" id="KW-0378">Hydrolase</keyword>
<protein>
    <recommendedName>
        <fullName evidence="3">Nucleoside triphosphate pyrophosphatase</fullName>
        <ecNumber evidence="3">3.6.1.9</ecNumber>
    </recommendedName>
    <alternativeName>
        <fullName evidence="3">Nucleotide pyrophosphatase</fullName>
        <shortName evidence="3">Nucleotide PPase</shortName>
    </alternativeName>
</protein>
<comment type="function">
    <text evidence="3">Nucleoside triphosphate pyrophosphatase. May have a dual role in cell division arrest and in preventing the incorporation of modified nucleotides into cellular nucleic acids.</text>
</comment>
<evidence type="ECO:0000256" key="2">
    <source>
        <dbReference type="ARBA" id="ARBA00022801"/>
    </source>
</evidence>
<keyword evidence="5" id="KW-1185">Reference proteome</keyword>
<dbReference type="PANTHER" id="PTHR43213:SF5">
    <property type="entry name" value="BIFUNCTIONAL DTTP_UTP PYROPHOSPHATASE_METHYLTRANSFERASE PROTEIN-RELATED"/>
    <property type="match status" value="1"/>
</dbReference>
<dbReference type="InterPro" id="IPR003697">
    <property type="entry name" value="Maf-like"/>
</dbReference>
<name>A0ABR4YZ78_9MYCO</name>
<sequence>MTRVVLGSASTGRLGVLRQAGLDPLVVVSGVDEDAVMASLGDAPPEKVVSGLAAAKADEVVTHLPAAAVDDCVVIGCDSMLFLDGRLCGKPGDVDTARRQWQAMSGRTAQLYSGHAVLVVRDGSVTQRIAETGVTAVHFGSPSEGDLEAYLRSGEPLGVAGGFTLDGLGGWFIEGIDGDPSNVIGLSLPLLRRMLSAAGISIAQLWNGSTQV</sequence>
<dbReference type="NCBIfam" id="TIGR00172">
    <property type="entry name" value="maf"/>
    <property type="match status" value="1"/>
</dbReference>
<comment type="subcellular location">
    <subcellularLocation>
        <location evidence="3">Cytoplasm</location>
    </subcellularLocation>
</comment>
<keyword evidence="3" id="KW-0546">Nucleotide metabolism</keyword>
<reference evidence="4 5" key="1">
    <citation type="submission" date="2014-11" db="EMBL/GenBank/DDBJ databases">
        <title>Mycobacterium setense Manresensis Genome.</title>
        <authorList>
            <person name="Rech G."/>
            <person name="Sumoy L."/>
        </authorList>
    </citation>
    <scope>NUCLEOTIDE SEQUENCE [LARGE SCALE GENOMIC DNA]</scope>
    <source>
        <strain evidence="4 5">Manresensis</strain>
    </source>
</reference>
<dbReference type="EC" id="3.6.1.9" evidence="3"/>